<dbReference type="GO" id="GO:0016887">
    <property type="term" value="F:ATP hydrolysis activity"/>
    <property type="evidence" value="ECO:0007669"/>
    <property type="project" value="InterPro"/>
</dbReference>
<evidence type="ECO:0000256" key="1">
    <source>
        <dbReference type="ARBA" id="ARBA00005417"/>
    </source>
</evidence>
<proteinExistence type="inferred from homology"/>
<dbReference type="GeneID" id="83700067"/>
<keyword evidence="2" id="KW-0813">Transport</keyword>
<evidence type="ECO:0000259" key="5">
    <source>
        <dbReference type="PROSITE" id="PS50893"/>
    </source>
</evidence>
<dbReference type="SMART" id="SM00382">
    <property type="entry name" value="AAA"/>
    <property type="match status" value="1"/>
</dbReference>
<evidence type="ECO:0000256" key="4">
    <source>
        <dbReference type="ARBA" id="ARBA00022840"/>
    </source>
</evidence>
<evidence type="ECO:0000256" key="2">
    <source>
        <dbReference type="ARBA" id="ARBA00022448"/>
    </source>
</evidence>
<keyword evidence="4 6" id="KW-0067">ATP-binding</keyword>
<name>A0A7U0N4E9_SERPR</name>
<dbReference type="InterPro" id="IPR003593">
    <property type="entry name" value="AAA+_ATPase"/>
</dbReference>
<dbReference type="EMBL" id="CP068391">
    <property type="protein sequence ID" value="QQX52302.1"/>
    <property type="molecule type" value="Genomic_DNA"/>
</dbReference>
<dbReference type="GO" id="GO:0005524">
    <property type="term" value="F:ATP binding"/>
    <property type="evidence" value="ECO:0007669"/>
    <property type="project" value="UniProtKB-KW"/>
</dbReference>
<dbReference type="PANTHER" id="PTHR42788:SF13">
    <property type="entry name" value="ALIPHATIC SULFONATES IMPORT ATP-BINDING PROTEIN SSUB"/>
    <property type="match status" value="1"/>
</dbReference>
<dbReference type="InterPro" id="IPR050166">
    <property type="entry name" value="ABC_transporter_ATP-bind"/>
</dbReference>
<feature type="domain" description="ABC transporter" evidence="5">
    <location>
        <begin position="15"/>
        <end position="236"/>
    </location>
</feature>
<evidence type="ECO:0000313" key="6">
    <source>
        <dbReference type="EMBL" id="QQX52302.1"/>
    </source>
</evidence>
<dbReference type="PROSITE" id="PS50893">
    <property type="entry name" value="ABC_TRANSPORTER_2"/>
    <property type="match status" value="1"/>
</dbReference>
<dbReference type="RefSeq" id="WP_207978264.1">
    <property type="nucleotide sequence ID" value="NZ_CP068391.1"/>
</dbReference>
<reference evidence="6 7" key="1">
    <citation type="submission" date="2021-01" db="EMBL/GenBank/DDBJ databases">
        <title>Chromosome sequence of Serratia proteamaculans strain 94 rif-r, isolated from spoiled beef.</title>
        <authorList>
            <person name="Zaytseva Y.V."/>
            <person name="Iablokov S.N."/>
            <person name="Klyukina A."/>
        </authorList>
    </citation>
    <scope>NUCLEOTIDE SEQUENCE [LARGE SCALE GENOMIC DNA]</scope>
    <source>
        <strain evidence="6 7">94 rif-r</strain>
    </source>
</reference>
<evidence type="ECO:0000313" key="7">
    <source>
        <dbReference type="Proteomes" id="UP000596176"/>
    </source>
</evidence>
<dbReference type="InterPro" id="IPR027417">
    <property type="entry name" value="P-loop_NTPase"/>
</dbReference>
<dbReference type="PROSITE" id="PS00211">
    <property type="entry name" value="ABC_TRANSPORTER_1"/>
    <property type="match status" value="1"/>
</dbReference>
<accession>A0A7U0N4E9</accession>
<dbReference type="Gene3D" id="3.40.50.300">
    <property type="entry name" value="P-loop containing nucleotide triphosphate hydrolases"/>
    <property type="match status" value="1"/>
</dbReference>
<gene>
    <name evidence="6" type="ORF">JKX24_19250</name>
</gene>
<dbReference type="SUPFAM" id="SSF52540">
    <property type="entry name" value="P-loop containing nucleoside triphosphate hydrolases"/>
    <property type="match status" value="1"/>
</dbReference>
<comment type="similarity">
    <text evidence="1">Belongs to the ABC transporter superfamily.</text>
</comment>
<dbReference type="Proteomes" id="UP000596176">
    <property type="component" value="Chromosome"/>
</dbReference>
<evidence type="ECO:0000256" key="3">
    <source>
        <dbReference type="ARBA" id="ARBA00022741"/>
    </source>
</evidence>
<dbReference type="InterPro" id="IPR017871">
    <property type="entry name" value="ABC_transporter-like_CS"/>
</dbReference>
<sequence length="251" mass="27016">MSIGNAQHDGVRPGIQVRDLTLRFGQQVIFDRLSFDIAGGSFVALLGASGAGKTSLLKIIAGLAKPTSGTVIGSDGQPIAGRIAYMGQKDLLYPWLTIDQNISLGARLRGEKADRPWAEHLLERVGLSGYGNTLPAALSGGMRQRAAIARTLYERQPIVLMDEPFSALDTITRAMIQTLAADLLAQHTVLLITHDPMEACRLSHRLLVLSRHPAGIDDSHIIEGLPPRAPDDPQLLKSQSELLLQLVRAAG</sequence>
<dbReference type="Pfam" id="PF00005">
    <property type="entry name" value="ABC_tran"/>
    <property type="match status" value="1"/>
</dbReference>
<dbReference type="AlphaFoldDB" id="A0A7U0N4E9"/>
<dbReference type="PANTHER" id="PTHR42788">
    <property type="entry name" value="TAURINE IMPORT ATP-BINDING PROTEIN-RELATED"/>
    <property type="match status" value="1"/>
</dbReference>
<protein>
    <submittedName>
        <fullName evidence="6">ABC transporter ATP-binding protein</fullName>
    </submittedName>
</protein>
<keyword evidence="3" id="KW-0547">Nucleotide-binding</keyword>
<dbReference type="InterPro" id="IPR003439">
    <property type="entry name" value="ABC_transporter-like_ATP-bd"/>
</dbReference>
<organism evidence="6 7">
    <name type="scientific">Serratia proteamaculans</name>
    <dbReference type="NCBI Taxonomy" id="28151"/>
    <lineage>
        <taxon>Bacteria</taxon>
        <taxon>Pseudomonadati</taxon>
        <taxon>Pseudomonadota</taxon>
        <taxon>Gammaproteobacteria</taxon>
        <taxon>Enterobacterales</taxon>
        <taxon>Yersiniaceae</taxon>
        <taxon>Serratia</taxon>
    </lineage>
</organism>